<name>A0A8S1Y375_PAROT</name>
<accession>A0A8S1Y375</accession>
<keyword evidence="2" id="KW-1185">Reference proteome</keyword>
<protein>
    <submittedName>
        <fullName evidence="1">Uncharacterized protein</fullName>
    </submittedName>
</protein>
<reference evidence="1" key="1">
    <citation type="submission" date="2021-01" db="EMBL/GenBank/DDBJ databases">
        <authorList>
            <consortium name="Genoscope - CEA"/>
            <person name="William W."/>
        </authorList>
    </citation>
    <scope>NUCLEOTIDE SEQUENCE</scope>
</reference>
<dbReference type="Proteomes" id="UP000683925">
    <property type="component" value="Unassembled WGS sequence"/>
</dbReference>
<organism evidence="1 2">
    <name type="scientific">Paramecium octaurelia</name>
    <dbReference type="NCBI Taxonomy" id="43137"/>
    <lineage>
        <taxon>Eukaryota</taxon>
        <taxon>Sar</taxon>
        <taxon>Alveolata</taxon>
        <taxon>Ciliophora</taxon>
        <taxon>Intramacronucleata</taxon>
        <taxon>Oligohymenophorea</taxon>
        <taxon>Peniculida</taxon>
        <taxon>Parameciidae</taxon>
        <taxon>Paramecium</taxon>
    </lineage>
</organism>
<dbReference type="AlphaFoldDB" id="A0A8S1Y375"/>
<sequence>MCNPKQYSQQLDLYNQYSQLSCQIVMGSQMIESLQRKGSLYNLVQNHPQNKYSKLNNSSGPPNQN</sequence>
<evidence type="ECO:0000313" key="1">
    <source>
        <dbReference type="EMBL" id="CAD8208389.1"/>
    </source>
</evidence>
<evidence type="ECO:0000313" key="2">
    <source>
        <dbReference type="Proteomes" id="UP000683925"/>
    </source>
</evidence>
<proteinExistence type="predicted"/>
<dbReference type="EMBL" id="CAJJDP010000145">
    <property type="protein sequence ID" value="CAD8208389.1"/>
    <property type="molecule type" value="Genomic_DNA"/>
</dbReference>
<gene>
    <name evidence="1" type="ORF">POCTA_138.1.T1440028</name>
</gene>
<comment type="caution">
    <text evidence="1">The sequence shown here is derived from an EMBL/GenBank/DDBJ whole genome shotgun (WGS) entry which is preliminary data.</text>
</comment>